<proteinExistence type="predicted"/>
<feature type="compositionally biased region" description="Basic and acidic residues" evidence="1">
    <location>
        <begin position="17"/>
        <end position="26"/>
    </location>
</feature>
<protein>
    <submittedName>
        <fullName evidence="2">(northern house mosquito) hypothetical protein</fullName>
    </submittedName>
</protein>
<dbReference type="AlphaFoldDB" id="A0A8D8CKR3"/>
<evidence type="ECO:0000313" key="2">
    <source>
        <dbReference type="EMBL" id="CAG6492952.1"/>
    </source>
</evidence>
<accession>A0A8D8CKR3</accession>
<evidence type="ECO:0000256" key="1">
    <source>
        <dbReference type="SAM" id="MobiDB-lite"/>
    </source>
</evidence>
<feature type="compositionally biased region" description="Basic and acidic residues" evidence="1">
    <location>
        <begin position="41"/>
        <end position="63"/>
    </location>
</feature>
<sequence length="162" mass="16194">MHAQVAGAVDQLLRAGARRDGVRDRAVQGSAVRAEGGGGNDEEHSPDLQHQSADDQARADEGRQAAGRELGAILAAVPVEEHDKAEEAQGCGGQEAEEGQEGPHAVPAAAAREQSGQGVGLGRVLPHGGAEEGQAEPGAQGQGKEELGDAEGTAGEGLCGTG</sequence>
<feature type="region of interest" description="Disordered" evidence="1">
    <location>
        <begin position="1"/>
        <end position="162"/>
    </location>
</feature>
<name>A0A8D8CKR3_CULPI</name>
<reference evidence="2" key="1">
    <citation type="submission" date="2021-05" db="EMBL/GenBank/DDBJ databases">
        <authorList>
            <person name="Alioto T."/>
            <person name="Alioto T."/>
            <person name="Gomez Garrido J."/>
        </authorList>
    </citation>
    <scope>NUCLEOTIDE SEQUENCE</scope>
</reference>
<organism evidence="2">
    <name type="scientific">Culex pipiens</name>
    <name type="common">House mosquito</name>
    <dbReference type="NCBI Taxonomy" id="7175"/>
    <lineage>
        <taxon>Eukaryota</taxon>
        <taxon>Metazoa</taxon>
        <taxon>Ecdysozoa</taxon>
        <taxon>Arthropoda</taxon>
        <taxon>Hexapoda</taxon>
        <taxon>Insecta</taxon>
        <taxon>Pterygota</taxon>
        <taxon>Neoptera</taxon>
        <taxon>Endopterygota</taxon>
        <taxon>Diptera</taxon>
        <taxon>Nematocera</taxon>
        <taxon>Culicoidea</taxon>
        <taxon>Culicidae</taxon>
        <taxon>Culicinae</taxon>
        <taxon>Culicini</taxon>
        <taxon>Culex</taxon>
        <taxon>Culex</taxon>
    </lineage>
</organism>
<dbReference type="EMBL" id="HBUE01122306">
    <property type="protein sequence ID" value="CAG6492952.1"/>
    <property type="molecule type" value="Transcribed_RNA"/>
</dbReference>